<dbReference type="PANTHER" id="PTHR23329">
    <property type="entry name" value="TUFTELIN-INTERACTING PROTEIN 11-RELATED"/>
    <property type="match status" value="1"/>
</dbReference>
<feature type="domain" description="G-patch" evidence="10">
    <location>
        <begin position="189"/>
        <end position="234"/>
    </location>
</feature>
<accession>A0A9D4VAF2</accession>
<organism evidence="11 12">
    <name type="scientific">Adiantum capillus-veneris</name>
    <name type="common">Maidenhair fern</name>
    <dbReference type="NCBI Taxonomy" id="13818"/>
    <lineage>
        <taxon>Eukaryota</taxon>
        <taxon>Viridiplantae</taxon>
        <taxon>Streptophyta</taxon>
        <taxon>Embryophyta</taxon>
        <taxon>Tracheophyta</taxon>
        <taxon>Polypodiopsida</taxon>
        <taxon>Polypodiidae</taxon>
        <taxon>Polypodiales</taxon>
        <taxon>Pteridineae</taxon>
        <taxon>Pteridaceae</taxon>
        <taxon>Vittarioideae</taxon>
        <taxon>Adiantum</taxon>
    </lineage>
</organism>
<gene>
    <name evidence="11" type="ORF">GOP47_0002331</name>
</gene>
<feature type="compositionally biased region" description="Basic and acidic residues" evidence="9">
    <location>
        <begin position="149"/>
        <end position="162"/>
    </location>
</feature>
<dbReference type="EMBL" id="JABFUD020000003">
    <property type="protein sequence ID" value="KAI5082588.1"/>
    <property type="molecule type" value="Genomic_DNA"/>
</dbReference>
<name>A0A9D4VAF2_ADICA</name>
<evidence type="ECO:0000256" key="2">
    <source>
        <dbReference type="ARBA" id="ARBA00010900"/>
    </source>
</evidence>
<dbReference type="Pfam" id="PF12457">
    <property type="entry name" value="TIP_N"/>
    <property type="match status" value="1"/>
</dbReference>
<dbReference type="InterPro" id="IPR000467">
    <property type="entry name" value="G_patch_dom"/>
</dbReference>
<feature type="compositionally biased region" description="Basic and acidic residues" evidence="9">
    <location>
        <begin position="87"/>
        <end position="99"/>
    </location>
</feature>
<feature type="coiled-coil region" evidence="8">
    <location>
        <begin position="359"/>
        <end position="386"/>
    </location>
</feature>
<evidence type="ECO:0000313" key="12">
    <source>
        <dbReference type="Proteomes" id="UP000886520"/>
    </source>
</evidence>
<evidence type="ECO:0000259" key="10">
    <source>
        <dbReference type="PROSITE" id="PS50174"/>
    </source>
</evidence>
<evidence type="ECO:0000256" key="9">
    <source>
        <dbReference type="SAM" id="MobiDB-lite"/>
    </source>
</evidence>
<dbReference type="Pfam" id="PF01585">
    <property type="entry name" value="G-patch"/>
    <property type="match status" value="1"/>
</dbReference>
<dbReference type="PROSITE" id="PS50174">
    <property type="entry name" value="G_PATCH"/>
    <property type="match status" value="1"/>
</dbReference>
<protein>
    <recommendedName>
        <fullName evidence="10">G-patch domain-containing protein</fullName>
    </recommendedName>
</protein>
<dbReference type="PIRSF" id="PIRSF017706">
    <property type="entry name" value="TFIP11"/>
    <property type="match status" value="1"/>
</dbReference>
<evidence type="ECO:0000313" key="11">
    <source>
        <dbReference type="EMBL" id="KAI5082588.1"/>
    </source>
</evidence>
<keyword evidence="3 7" id="KW-0507">mRNA processing</keyword>
<comment type="caution">
    <text evidence="11">The sequence shown here is derived from an EMBL/GenBank/DDBJ whole genome shotgun (WGS) entry which is preliminary data.</text>
</comment>
<sequence length="864" mass="97369">MDEYQHMERFSMENDFSGGQWIGGEFYYNKKRRESRSQTREEALYGVFDESDSDDESLSKRRRRGDVIKKGDLSKPVSFVSTGTFKPSEDIPKAEEKASSADQFSHAGLGSAGLGSSLGLGFAASTAENADNEEEDTLFPTAFGKLVKEAAERREKEREKGKTRSTNASKGKGASASIGADMAEFERHTRGIGMKLLEKMGYKGGGLGKNAQGIAVPIEAKLRPKNMGMGFNDYREVHAASAALPAPSEEIEGKSKEAKPKEQLWKKKFKGKKKDFKTADDLLVLKSEQGVEPVQTILDMRGPQPRVLTNLEHLNAEQADIDDDIPMPELQHNVRLIVDLVEADIQTFDKKLKHEKDTAVLLEKERVRLQGEVDRQKRQIDTLEIITKTLADMQQKVASGLMHLDAVAAAFSSLQSEYAEEYKLHNLSAIALSFGLPLMVKVFHGWEPLLQPLHGTDILGLWKRLLQGDDPVDYSVFPDASSYNDSPYPHLVMEAVFPILRFAAVNSWEPRDPEPMLRFLEIWEGLLPKSVLHSILEHLVMPKLSIAVDQWDPRQETVPIHAWLHPWLPLLGQRMEPLYHPIRYKLESALRAWHASDSSAYALLSPWQTVFDPGSWEMLLVKSILPKLMAALQELVINPQAQQLEPFRWVMAWGSAVPIHHMVALLEAGFFMKWRQVLYNWLCSTPDFEEVTQWYLGWKGLLTPELLANERVRWHLQSALDMMDQAVEGMPVVQPGAKENVSYLRVTEKRQFENQQQAAAAAAAAAYSQQHSSVYAGVSRENGATPAEMTLKEVVETFAEQNDVQFLPKIGRLHDGFQVYGFGSTNVCMDNAQQRLYAQSGDRWMAVSLEQLLEINRAPSNRWK</sequence>
<evidence type="ECO:0000256" key="8">
    <source>
        <dbReference type="SAM" id="Coils"/>
    </source>
</evidence>
<evidence type="ECO:0000256" key="1">
    <source>
        <dbReference type="ARBA" id="ARBA00004123"/>
    </source>
</evidence>
<dbReference type="OrthoDB" id="4822at2759"/>
<comment type="similarity">
    <text evidence="2 7">Belongs to the TFP11/STIP family.</text>
</comment>
<evidence type="ECO:0000256" key="3">
    <source>
        <dbReference type="ARBA" id="ARBA00022664"/>
    </source>
</evidence>
<feature type="region of interest" description="Disordered" evidence="9">
    <location>
        <begin position="47"/>
        <end position="103"/>
    </location>
</feature>
<dbReference type="Pfam" id="PF07842">
    <property type="entry name" value="GCFC"/>
    <property type="match status" value="1"/>
</dbReference>
<dbReference type="SMART" id="SM00443">
    <property type="entry name" value="G_patch"/>
    <property type="match status" value="1"/>
</dbReference>
<evidence type="ECO:0000256" key="6">
    <source>
        <dbReference type="ARBA" id="ARBA00023242"/>
    </source>
</evidence>
<keyword evidence="5 7" id="KW-0508">mRNA splicing</keyword>
<keyword evidence="6 7" id="KW-0539">Nucleus</keyword>
<dbReference type="AlphaFoldDB" id="A0A9D4VAF2"/>
<evidence type="ECO:0000256" key="5">
    <source>
        <dbReference type="ARBA" id="ARBA00023187"/>
    </source>
</evidence>
<evidence type="ECO:0000256" key="4">
    <source>
        <dbReference type="ARBA" id="ARBA00022728"/>
    </source>
</evidence>
<dbReference type="PANTHER" id="PTHR23329:SF1">
    <property type="entry name" value="TUFTELIN-INTERACTING PROTEIN 11"/>
    <property type="match status" value="1"/>
</dbReference>
<proteinExistence type="inferred from homology"/>
<dbReference type="Proteomes" id="UP000886520">
    <property type="component" value="Chromosome 2"/>
</dbReference>
<dbReference type="InterPro" id="IPR022783">
    <property type="entry name" value="GCFC_dom"/>
</dbReference>
<keyword evidence="8" id="KW-0175">Coiled coil</keyword>
<keyword evidence="12" id="KW-1185">Reference proteome</keyword>
<comment type="subcellular location">
    <subcellularLocation>
        <location evidence="1 7">Nucleus</location>
    </subcellularLocation>
</comment>
<dbReference type="GO" id="GO:0003676">
    <property type="term" value="F:nucleic acid binding"/>
    <property type="evidence" value="ECO:0007669"/>
    <property type="project" value="InterPro"/>
</dbReference>
<dbReference type="InterPro" id="IPR022159">
    <property type="entry name" value="STIP/TFIP11_N"/>
</dbReference>
<dbReference type="InterPro" id="IPR045211">
    <property type="entry name" value="TFP11/STIP/Ntr1"/>
</dbReference>
<dbReference type="GO" id="GO:0071008">
    <property type="term" value="C:U2-type post-mRNA release spliceosomal complex"/>
    <property type="evidence" value="ECO:0007669"/>
    <property type="project" value="TreeGrafter"/>
</dbReference>
<evidence type="ECO:0000256" key="7">
    <source>
        <dbReference type="PIRNR" id="PIRNR017706"/>
    </source>
</evidence>
<feature type="region of interest" description="Disordered" evidence="9">
    <location>
        <begin position="149"/>
        <end position="181"/>
    </location>
</feature>
<dbReference type="GO" id="GO:0000390">
    <property type="term" value="P:spliceosomal complex disassembly"/>
    <property type="evidence" value="ECO:0007669"/>
    <property type="project" value="InterPro"/>
</dbReference>
<keyword evidence="4 7" id="KW-0747">Spliceosome</keyword>
<dbReference type="InterPro" id="IPR024933">
    <property type="entry name" value="TFP11"/>
</dbReference>
<reference evidence="11" key="1">
    <citation type="submission" date="2021-01" db="EMBL/GenBank/DDBJ databases">
        <title>Adiantum capillus-veneris genome.</title>
        <authorList>
            <person name="Fang Y."/>
            <person name="Liao Q."/>
        </authorList>
    </citation>
    <scope>NUCLEOTIDE SEQUENCE</scope>
    <source>
        <strain evidence="11">H3</strain>
        <tissue evidence="11">Leaf</tissue>
    </source>
</reference>